<dbReference type="OrthoDB" id="5291101at2"/>
<accession>A0A547PMF6</accession>
<dbReference type="InterPro" id="IPR029044">
    <property type="entry name" value="Nucleotide-diphossugar_trans"/>
</dbReference>
<dbReference type="InterPro" id="IPR050834">
    <property type="entry name" value="Glycosyltransf_2"/>
</dbReference>
<dbReference type="PANTHER" id="PTHR43685">
    <property type="entry name" value="GLYCOSYLTRANSFERASE"/>
    <property type="match status" value="1"/>
</dbReference>
<dbReference type="GO" id="GO:0016740">
    <property type="term" value="F:transferase activity"/>
    <property type="evidence" value="ECO:0007669"/>
    <property type="project" value="UniProtKB-KW"/>
</dbReference>
<dbReference type="AlphaFoldDB" id="A0A547PMF6"/>
<organism evidence="2 3">
    <name type="scientific">Palleronia caenipelagi</name>
    <dbReference type="NCBI Taxonomy" id="2489174"/>
    <lineage>
        <taxon>Bacteria</taxon>
        <taxon>Pseudomonadati</taxon>
        <taxon>Pseudomonadota</taxon>
        <taxon>Alphaproteobacteria</taxon>
        <taxon>Rhodobacterales</taxon>
        <taxon>Roseobacteraceae</taxon>
        <taxon>Palleronia</taxon>
    </lineage>
</organism>
<protein>
    <submittedName>
        <fullName evidence="2">Glycosyltransferase family 2 protein</fullName>
    </submittedName>
</protein>
<sequence>MSDAPLISVVIPCFNAERTLGATLEAISSQSIDNWVVHVIDDGSTDGTVEIAAKRAAQDSRFKILRNPRKGPSAARNIGAGLSEDARFVAFCDADDIWAPDKLADSLRVLANPDAGAAYGQIAFFHEVPGDARSRSSPTTSPLSIQDLLGENPVCTMSNFTIRADLFRKIGGFDETMVHNEDLEFLIRLAGEGTQIVGTSALHVWYRTSTSGLSSDIEAMREGRVQALHTAAQFGVSADPASEAIYLRYLARRALRIGADGHVARDLAWQGLRQDISGFCTPVRRGVPTLLAALATPSLPRALRQRLFAG</sequence>
<dbReference type="Pfam" id="PF00535">
    <property type="entry name" value="Glycos_transf_2"/>
    <property type="match status" value="1"/>
</dbReference>
<dbReference type="InterPro" id="IPR001173">
    <property type="entry name" value="Glyco_trans_2-like"/>
</dbReference>
<keyword evidence="2" id="KW-0808">Transferase</keyword>
<proteinExistence type="predicted"/>
<gene>
    <name evidence="2" type="ORF">FEV53_16960</name>
</gene>
<dbReference type="Gene3D" id="3.90.550.10">
    <property type="entry name" value="Spore Coat Polysaccharide Biosynthesis Protein SpsA, Chain A"/>
    <property type="match status" value="1"/>
</dbReference>
<evidence type="ECO:0000313" key="2">
    <source>
        <dbReference type="EMBL" id="TRD15330.1"/>
    </source>
</evidence>
<dbReference type="CDD" id="cd00761">
    <property type="entry name" value="Glyco_tranf_GTA_type"/>
    <property type="match status" value="1"/>
</dbReference>
<dbReference type="PANTHER" id="PTHR43685:SF2">
    <property type="entry name" value="GLYCOSYLTRANSFERASE 2-LIKE DOMAIN-CONTAINING PROTEIN"/>
    <property type="match status" value="1"/>
</dbReference>
<dbReference type="RefSeq" id="WP_142835955.1">
    <property type="nucleotide sequence ID" value="NZ_VFSV01000047.1"/>
</dbReference>
<name>A0A547PMF6_9RHOB</name>
<dbReference type="Proteomes" id="UP000318590">
    <property type="component" value="Unassembled WGS sequence"/>
</dbReference>
<reference evidence="2 3" key="1">
    <citation type="submission" date="2019-06" db="EMBL/GenBank/DDBJ databases">
        <title>Paenimaribius caenipelagi gen. nov., sp. nov., isolated from a tidal flat.</title>
        <authorList>
            <person name="Yoon J.-H."/>
        </authorList>
    </citation>
    <scope>NUCLEOTIDE SEQUENCE [LARGE SCALE GENOMIC DNA]</scope>
    <source>
        <strain evidence="2 3">JBTF-M29</strain>
    </source>
</reference>
<dbReference type="EMBL" id="VFSV01000047">
    <property type="protein sequence ID" value="TRD15330.1"/>
    <property type="molecule type" value="Genomic_DNA"/>
</dbReference>
<keyword evidence="3" id="KW-1185">Reference proteome</keyword>
<feature type="domain" description="Glycosyltransferase 2-like" evidence="1">
    <location>
        <begin position="8"/>
        <end position="170"/>
    </location>
</feature>
<dbReference type="SUPFAM" id="SSF53448">
    <property type="entry name" value="Nucleotide-diphospho-sugar transferases"/>
    <property type="match status" value="1"/>
</dbReference>
<comment type="caution">
    <text evidence="2">The sequence shown here is derived from an EMBL/GenBank/DDBJ whole genome shotgun (WGS) entry which is preliminary data.</text>
</comment>
<evidence type="ECO:0000259" key="1">
    <source>
        <dbReference type="Pfam" id="PF00535"/>
    </source>
</evidence>
<evidence type="ECO:0000313" key="3">
    <source>
        <dbReference type="Proteomes" id="UP000318590"/>
    </source>
</evidence>